<feature type="compositionally biased region" description="Basic and acidic residues" evidence="11">
    <location>
        <begin position="1841"/>
        <end position="1852"/>
    </location>
</feature>
<evidence type="ECO:0000256" key="4">
    <source>
        <dbReference type="ARBA" id="ARBA00022741"/>
    </source>
</evidence>
<feature type="transmembrane region" description="Helical" evidence="12">
    <location>
        <begin position="1335"/>
        <end position="1363"/>
    </location>
</feature>
<evidence type="ECO:0000256" key="6">
    <source>
        <dbReference type="ARBA" id="ARBA00022842"/>
    </source>
</evidence>
<dbReference type="Gene3D" id="3.30.70.330">
    <property type="match status" value="2"/>
</dbReference>
<gene>
    <name evidence="15" type="ORF">FOL46_003266</name>
    <name evidence="14" type="ORF">FOZ61_005824</name>
</gene>
<feature type="compositionally biased region" description="Low complexity" evidence="11">
    <location>
        <begin position="1899"/>
        <end position="1908"/>
    </location>
</feature>
<dbReference type="Pfam" id="PF13246">
    <property type="entry name" value="Cation_ATPase"/>
    <property type="match status" value="1"/>
</dbReference>
<dbReference type="PANTHER" id="PTHR45630:SF6">
    <property type="entry name" value="CATION-TRANSPORTING P-TYPE ATPASE N-TERMINAL DOMAIN-CONTAINING PROTEIN"/>
    <property type="match status" value="1"/>
</dbReference>
<dbReference type="Pfam" id="PF00122">
    <property type="entry name" value="E1-E2_ATPase"/>
    <property type="match status" value="1"/>
</dbReference>
<dbReference type="PRINTS" id="PR00119">
    <property type="entry name" value="CATATPASE"/>
</dbReference>
<dbReference type="InterPro" id="IPR004014">
    <property type="entry name" value="ATPase_P-typ_cation-transptr_N"/>
</dbReference>
<keyword evidence="3" id="KW-0479">Metal-binding</keyword>
<dbReference type="SUPFAM" id="SSF56784">
    <property type="entry name" value="HAD-like"/>
    <property type="match status" value="1"/>
</dbReference>
<comment type="caution">
    <text evidence="15">The sequence shown here is derived from an EMBL/GenBank/DDBJ whole genome shotgun (WGS) entry which is preliminary data.</text>
</comment>
<feature type="transmembrane region" description="Helical" evidence="12">
    <location>
        <begin position="1295"/>
        <end position="1315"/>
    </location>
</feature>
<reference evidence="16 17" key="1">
    <citation type="submission" date="2020-04" db="EMBL/GenBank/DDBJ databases">
        <title>Perkinsus olseni comparative genomics.</title>
        <authorList>
            <person name="Bogema D.R."/>
        </authorList>
    </citation>
    <scope>NUCLEOTIDE SEQUENCE [LARGE SCALE GENOMIC DNA]</scope>
    <source>
        <strain evidence="14">ATCC PRA-179</strain>
        <strain evidence="15">ATCC PRA-31</strain>
    </source>
</reference>
<dbReference type="EMBL" id="JABAHT010000321">
    <property type="protein sequence ID" value="KAF4658158.1"/>
    <property type="molecule type" value="Genomic_DNA"/>
</dbReference>
<evidence type="ECO:0000256" key="7">
    <source>
        <dbReference type="ARBA" id="ARBA00022967"/>
    </source>
</evidence>
<evidence type="ECO:0000259" key="13">
    <source>
        <dbReference type="PROSITE" id="PS50102"/>
    </source>
</evidence>
<feature type="compositionally biased region" description="Low complexity" evidence="11">
    <location>
        <begin position="1698"/>
        <end position="1709"/>
    </location>
</feature>
<feature type="compositionally biased region" description="Polar residues" evidence="11">
    <location>
        <begin position="935"/>
        <end position="946"/>
    </location>
</feature>
<dbReference type="GO" id="GO:0140358">
    <property type="term" value="F:P-type transmembrane transporter activity"/>
    <property type="evidence" value="ECO:0007669"/>
    <property type="project" value="InterPro"/>
</dbReference>
<dbReference type="SFLD" id="SFLDF00027">
    <property type="entry name" value="p-type_atpase"/>
    <property type="match status" value="1"/>
</dbReference>
<evidence type="ECO:0000313" key="15">
    <source>
        <dbReference type="EMBL" id="KAF4666123.1"/>
    </source>
</evidence>
<evidence type="ECO:0000256" key="1">
    <source>
        <dbReference type="ARBA" id="ARBA00004141"/>
    </source>
</evidence>
<dbReference type="SUPFAM" id="SSF54928">
    <property type="entry name" value="RNA-binding domain, RBD"/>
    <property type="match status" value="1"/>
</dbReference>
<dbReference type="GO" id="GO:0019829">
    <property type="term" value="F:ATPase-coupled monoatomic cation transmembrane transporter activity"/>
    <property type="evidence" value="ECO:0007669"/>
    <property type="project" value="TreeGrafter"/>
</dbReference>
<dbReference type="EMBL" id="JABANN010000213">
    <property type="protein sequence ID" value="KAF4666123.1"/>
    <property type="molecule type" value="Genomic_DNA"/>
</dbReference>
<keyword evidence="8 12" id="KW-1133">Transmembrane helix</keyword>
<keyword evidence="9 12" id="KW-0472">Membrane</keyword>
<dbReference type="OrthoDB" id="48943at2759"/>
<name>A0A7J6M3I4_PEROL</name>
<sequence>MPNLVSSSNLKCIDGGLRDVTLLRRVPAKASTFTALFIILHGIALMRVLSTSGEPYKAVVDELIQDAINNGTVLELSTLESTEDRPLPSQWAPSPTAALAIVASLLVHALFVLAQHWSIRFKTLVQYSKTNRLAPGNYCRITPPEHQGKADIVQLKRSHHGDFTLYFVFQRRKYCVDDTTGEVHMLTCPMNLPISKYTNESSSTKGLSTDEVQRKQDLYGFNKVDIPVPPFYILYRDQILNPIPIFQILCCLLWMMDEYWKYTVFTFLSIFGMEAGTVFQRRRNLLTLRNMAGKNIIPISVLRDGQWMTVMSDQLVPGDRINLSNDFNTNSSSSSKTSTAKSDNAERKPQEQVTMIPCDCLILEGSAVVNEASLTGESVPQLKDEIETDGDDMSRAFDMTGRDRIHVLFSGTSLLQATNCKCIVLRTGTQSAQGELTRMIEFSQQDVRSDNRDTLKLLLLLLSFALMAVGYVINQRISGEGTDKLTKMSGYKLLLRCVMIITSVVPPELPMQMSLAVNTALMALHKIGVFCTEPYRVPMAGTITHCFFDKTGTLTTDQLSCTGVVTKITPSDGEPQVDDADKLNTDTTRVGLAAKYVIAGCHSLISIDNKNKQQQQSNNKDSAAAVAGGGGELLGDPVELAGLQAIHWYYDSHNNTAGPMSSKKTPPLKIITRHHFSSALQRMSAVVELINDHKKICVVKGSPETILGMLKDAPEGYLSTYRTLAKRGMRVLAMAFKEGPHDCDKWPRARVESELEFAGFITFACDLRNDTATVLKALTDAKMPCIMLTGDSALTAAHVANEIGIFSNKSEGKPKLMLTKDRVWQDVSTDEVYIPYTPSIHAVKQLANKADLLEEEGDKTLYNTAHLIKVFARVSPQQKEEVVRLVKKLPNEDHGSGGDNMLHPLMCGDGGNDVGALKQADVGVALLSGFGDSNAASSVKQATPDGSQLLDGEGSAEDKLEEDQKLLAMRERQLAKQYKTEFNARRQVIMQNQQTWFQEELNKLTDNNEGNVGFTTYFTAMKNSSARLRAELTKVQKELQQKYGTNAAWGGGRSKGIMASMIENAQKQVEDDASQQQEGMKPVVQLGDASVAAPFTSRAPSIRSVVQIIRQGRCTLLLNVQMMQIMMLDSMVSAYTLAAGTVEGGNATELQLIFSGLLTMVASIAFSYAKPADRLSDVLPIRSVFHPAIFLSVMAQVAVHLYVLVKAMDLAKTAMGDAALEQLYEFERNRDEKLNKMMDESGFGDDIFSMFKSVPYQPNLLNTVMFLVKSSQQVAVLVVNYKGRPWMQGYLENRALFLSAFFCGAGLFILASGIIPPLNHFLELMVLPDDLRNRVLGMLLASTVGIFILDRIILAVFAPKVFYASTIKPLLSTKPKDFIPLFKTMLYVSGGLFIVPIVLSSPLLMIGAFWAYRKYKAMREQKEQEQLMKIDAQRAKQDDTSKSSNKSTLEYVGNLPQHMRKEDALIGFFSRYGDITKVNIATGRGVNNNNNRPQQQQQAPPSSTSPRNQQRVLNYGFIQYLNGSSADAAVLDVKGRREAGLERLRVGYAKTKPGVDDIQGDVDAEPLPPLPEGATDPCRVFVAGFQNTETVEMLGDFLSQWGLINLLQLVMDRETGHSKGFGFVQFSCPEGAQRLLSEMMNKGAYEKQQEEEEQQQETKAATHTLSSGVVKKPVYYQQLIVRGRMIDCKYRVSKEGAHGPSSASQSSGGAPPPAAAAQFGLNDEEKSMYTERAIARHVAKVEESRRRRGITAAGPAGAQQPMLTLQGDAPYSQEKPAQASGYGGSSAPPLDTTQQQQQPTGGGGYGSYYQPPTPQPQRRDAAATSGVSLPRIMGSSSSSSEYRDDREHRWQRQEQVSPSSSSLSSPSPTQYTPLYAHHHQQQPSSHGRAIITPRRSPRRASSSSAPSREAYRYTADGSPARRRDQQEYPQPQQLYGHSPKRPRTSRTSSPPVAGSWYSVEVARNNTITYSDEDDDDEYTIR</sequence>
<feature type="transmembrane region" description="Helical" evidence="12">
    <location>
        <begin position="30"/>
        <end position="49"/>
    </location>
</feature>
<dbReference type="SFLD" id="SFLDG00002">
    <property type="entry name" value="C1.7:_P-type_atpase_like"/>
    <property type="match status" value="1"/>
</dbReference>
<feature type="transmembrane region" description="Helical" evidence="12">
    <location>
        <begin position="1384"/>
        <end position="1412"/>
    </location>
</feature>
<dbReference type="PROSITE" id="PS50102">
    <property type="entry name" value="RRM"/>
    <property type="match status" value="2"/>
</dbReference>
<keyword evidence="6" id="KW-0460">Magnesium</keyword>
<feature type="domain" description="RRM" evidence="13">
    <location>
        <begin position="1578"/>
        <end position="1641"/>
    </location>
</feature>
<dbReference type="SFLD" id="SFLDS00003">
    <property type="entry name" value="Haloacid_Dehalogenase"/>
    <property type="match status" value="1"/>
</dbReference>
<dbReference type="GO" id="GO:0003723">
    <property type="term" value="F:RNA binding"/>
    <property type="evidence" value="ECO:0007669"/>
    <property type="project" value="UniProtKB-UniRule"/>
</dbReference>
<dbReference type="SUPFAM" id="SSF81653">
    <property type="entry name" value="Calcium ATPase, transduction domain A"/>
    <property type="match status" value="1"/>
</dbReference>
<dbReference type="Gene3D" id="2.70.150.10">
    <property type="entry name" value="Calcium-transporting ATPase, cytoplasmic transduction domain A"/>
    <property type="match status" value="1"/>
</dbReference>
<feature type="compositionally biased region" description="Low complexity" evidence="11">
    <location>
        <begin position="1487"/>
        <end position="1501"/>
    </location>
</feature>
<dbReference type="Pfam" id="PF00690">
    <property type="entry name" value="Cation_ATPase_N"/>
    <property type="match status" value="1"/>
</dbReference>
<dbReference type="Gene3D" id="3.40.50.1000">
    <property type="entry name" value="HAD superfamily/HAD-like"/>
    <property type="match status" value="1"/>
</dbReference>
<comment type="subcellular location">
    <subcellularLocation>
        <location evidence="1">Membrane</location>
        <topology evidence="1">Multi-pass membrane protein</topology>
    </subcellularLocation>
</comment>
<evidence type="ECO:0000313" key="17">
    <source>
        <dbReference type="Proteomes" id="UP000572268"/>
    </source>
</evidence>
<dbReference type="GO" id="GO:0016020">
    <property type="term" value="C:membrane"/>
    <property type="evidence" value="ECO:0007669"/>
    <property type="project" value="UniProtKB-SubCell"/>
</dbReference>
<dbReference type="Gene3D" id="3.40.1110.10">
    <property type="entry name" value="Calcium-transporting ATPase, cytoplasmic domain N"/>
    <property type="match status" value="1"/>
</dbReference>
<dbReference type="InterPro" id="IPR036412">
    <property type="entry name" value="HAD-like_sf"/>
</dbReference>
<organism evidence="15 17">
    <name type="scientific">Perkinsus olseni</name>
    <name type="common">Perkinsus atlanticus</name>
    <dbReference type="NCBI Taxonomy" id="32597"/>
    <lineage>
        <taxon>Eukaryota</taxon>
        <taxon>Sar</taxon>
        <taxon>Alveolata</taxon>
        <taxon>Perkinsozoa</taxon>
        <taxon>Perkinsea</taxon>
        <taxon>Perkinsida</taxon>
        <taxon>Perkinsidae</taxon>
        <taxon>Perkinsus</taxon>
    </lineage>
</organism>
<accession>A0A7J6M3I4</accession>
<evidence type="ECO:0000256" key="12">
    <source>
        <dbReference type="SAM" id="Phobius"/>
    </source>
</evidence>
<keyword evidence="10" id="KW-0694">RNA-binding</keyword>
<evidence type="ECO:0000256" key="11">
    <source>
        <dbReference type="SAM" id="MobiDB-lite"/>
    </source>
</evidence>
<dbReference type="InterPro" id="IPR000504">
    <property type="entry name" value="RRM_dom"/>
</dbReference>
<feature type="compositionally biased region" description="Low complexity" evidence="11">
    <location>
        <begin position="325"/>
        <end position="342"/>
    </location>
</feature>
<dbReference type="InterPro" id="IPR044492">
    <property type="entry name" value="P_typ_ATPase_HD_dom"/>
</dbReference>
<dbReference type="InterPro" id="IPR008250">
    <property type="entry name" value="ATPase_P-typ_transduc_dom_A_sf"/>
</dbReference>
<feature type="region of interest" description="Disordered" evidence="11">
    <location>
        <begin position="1694"/>
        <end position="1717"/>
    </location>
</feature>
<dbReference type="Proteomes" id="UP000570595">
    <property type="component" value="Unassembled WGS sequence"/>
</dbReference>
<evidence type="ECO:0000256" key="5">
    <source>
        <dbReference type="ARBA" id="ARBA00022840"/>
    </source>
</evidence>
<keyword evidence="5" id="KW-0067">ATP-binding</keyword>
<dbReference type="InterPro" id="IPR006544">
    <property type="entry name" value="P-type_TPase_V"/>
</dbReference>
<dbReference type="PROSITE" id="PS01229">
    <property type="entry name" value="COF_2"/>
    <property type="match status" value="1"/>
</dbReference>
<keyword evidence="7" id="KW-1278">Translocase</keyword>
<dbReference type="Pfam" id="PF00076">
    <property type="entry name" value="RRM_1"/>
    <property type="match status" value="1"/>
</dbReference>
<dbReference type="Proteomes" id="UP000572268">
    <property type="component" value="Unassembled WGS sequence"/>
</dbReference>
<dbReference type="InterPro" id="IPR012677">
    <property type="entry name" value="Nucleotide-bd_a/b_plait_sf"/>
</dbReference>
<feature type="region of interest" description="Disordered" evidence="11">
    <location>
        <begin position="1483"/>
        <end position="1508"/>
    </location>
</feature>
<dbReference type="SMART" id="SM00360">
    <property type="entry name" value="RRM"/>
    <property type="match status" value="2"/>
</dbReference>
<feature type="region of interest" description="Disordered" evidence="11">
    <location>
        <begin position="935"/>
        <end position="957"/>
    </location>
</feature>
<dbReference type="PANTHER" id="PTHR45630">
    <property type="entry name" value="CATION-TRANSPORTING ATPASE-RELATED"/>
    <property type="match status" value="1"/>
</dbReference>
<feature type="compositionally biased region" description="Basic and acidic residues" evidence="11">
    <location>
        <begin position="1431"/>
        <end position="1441"/>
    </location>
</feature>
<feature type="compositionally biased region" description="Acidic residues" evidence="11">
    <location>
        <begin position="1970"/>
        <end position="1981"/>
    </location>
</feature>
<feature type="compositionally biased region" description="Low complexity" evidence="11">
    <location>
        <begin position="1857"/>
        <end position="1868"/>
    </location>
</feature>
<keyword evidence="2 12" id="KW-0812">Transmembrane</keyword>
<feature type="region of interest" description="Disordered" evidence="11">
    <location>
        <begin position="1739"/>
        <end position="1957"/>
    </location>
</feature>
<proteinExistence type="predicted"/>
<evidence type="ECO:0000256" key="8">
    <source>
        <dbReference type="ARBA" id="ARBA00022989"/>
    </source>
</evidence>
<dbReference type="SUPFAM" id="SSF81660">
    <property type="entry name" value="Metal cation-transporting ATPase, ATP-binding domain N"/>
    <property type="match status" value="1"/>
</dbReference>
<feature type="transmembrane region" description="Helical" evidence="12">
    <location>
        <begin position="96"/>
        <end position="114"/>
    </location>
</feature>
<dbReference type="InterPro" id="IPR059000">
    <property type="entry name" value="ATPase_P-type_domA"/>
</dbReference>
<evidence type="ECO:0000256" key="2">
    <source>
        <dbReference type="ARBA" id="ARBA00022692"/>
    </source>
</evidence>
<feature type="region of interest" description="Disordered" evidence="11">
    <location>
        <begin position="1644"/>
        <end position="1664"/>
    </location>
</feature>
<dbReference type="SUPFAM" id="SSF81665">
    <property type="entry name" value="Calcium ATPase, transmembrane domain M"/>
    <property type="match status" value="1"/>
</dbReference>
<feature type="transmembrane region" description="Helical" evidence="12">
    <location>
        <begin position="455"/>
        <end position="473"/>
    </location>
</feature>
<evidence type="ECO:0000256" key="9">
    <source>
        <dbReference type="ARBA" id="ARBA00023136"/>
    </source>
</evidence>
<dbReference type="InterPro" id="IPR023298">
    <property type="entry name" value="ATPase_P-typ_TM_dom_sf"/>
</dbReference>
<dbReference type="GO" id="GO:0005524">
    <property type="term" value="F:ATP binding"/>
    <property type="evidence" value="ECO:0007669"/>
    <property type="project" value="UniProtKB-KW"/>
</dbReference>
<feature type="domain" description="RRM" evidence="13">
    <location>
        <begin position="1448"/>
        <end position="1551"/>
    </location>
</feature>
<dbReference type="InterPro" id="IPR035979">
    <property type="entry name" value="RBD_domain_sf"/>
</dbReference>
<dbReference type="InterPro" id="IPR023299">
    <property type="entry name" value="ATPase_P-typ_cyto_dom_N"/>
</dbReference>
<feature type="region of interest" description="Disordered" evidence="11">
    <location>
        <begin position="325"/>
        <end position="351"/>
    </location>
</feature>
<feature type="region of interest" description="Disordered" evidence="11">
    <location>
        <begin position="1431"/>
        <end position="1451"/>
    </location>
</feature>
<dbReference type="InterPro" id="IPR023214">
    <property type="entry name" value="HAD_sf"/>
</dbReference>
<feature type="transmembrane region" description="Helical" evidence="12">
    <location>
        <begin position="1184"/>
        <end position="1205"/>
    </location>
</feature>
<evidence type="ECO:0000313" key="16">
    <source>
        <dbReference type="Proteomes" id="UP000570595"/>
    </source>
</evidence>
<keyword evidence="4" id="KW-0547">Nucleotide-binding</keyword>
<dbReference type="GO" id="GO:0046872">
    <property type="term" value="F:metal ion binding"/>
    <property type="evidence" value="ECO:0007669"/>
    <property type="project" value="UniProtKB-KW"/>
</dbReference>
<evidence type="ECO:0000313" key="14">
    <source>
        <dbReference type="EMBL" id="KAF4658158.1"/>
    </source>
</evidence>
<protein>
    <recommendedName>
        <fullName evidence="13">RRM domain-containing protein</fullName>
    </recommendedName>
</protein>
<evidence type="ECO:0000256" key="10">
    <source>
        <dbReference type="PROSITE-ProRule" id="PRU00176"/>
    </source>
</evidence>
<dbReference type="NCBIfam" id="TIGR01657">
    <property type="entry name" value="P-ATPase-V"/>
    <property type="match status" value="1"/>
</dbReference>
<feature type="region of interest" description="Disordered" evidence="11">
    <location>
        <begin position="1962"/>
        <end position="1981"/>
    </location>
</feature>
<evidence type="ECO:0000256" key="3">
    <source>
        <dbReference type="ARBA" id="ARBA00022723"/>
    </source>
</evidence>